<keyword evidence="1" id="KW-0534">Nitrate assimilation</keyword>
<dbReference type="PANTHER" id="PTHR43680">
    <property type="entry name" value="NITRATE REDUCTASE MOLYBDENUM COFACTOR ASSEMBLY CHAPERONE"/>
    <property type="match status" value="1"/>
</dbReference>
<dbReference type="Gene3D" id="1.10.3480.10">
    <property type="entry name" value="TorD-like"/>
    <property type="match status" value="1"/>
</dbReference>
<reference evidence="3 4" key="1">
    <citation type="submission" date="2016-06" db="EMBL/GenBank/DDBJ databases">
        <authorList>
            <person name="Kjaerup R.B."/>
            <person name="Dalgaard T.S."/>
            <person name="Juul-Madsen H.R."/>
        </authorList>
    </citation>
    <scope>NUCLEOTIDE SEQUENCE [LARGE SCALE GENOMIC DNA]</scope>
    <source>
        <strain evidence="3">3</strain>
    </source>
</reference>
<evidence type="ECO:0000313" key="3">
    <source>
        <dbReference type="EMBL" id="SBT08790.1"/>
    </source>
</evidence>
<dbReference type="AlphaFoldDB" id="A0A1A8XUR0"/>
<dbReference type="GO" id="GO:0042128">
    <property type="term" value="P:nitrate assimilation"/>
    <property type="evidence" value="ECO:0007669"/>
    <property type="project" value="UniProtKB-KW"/>
</dbReference>
<protein>
    <submittedName>
        <fullName evidence="3">Respiratory nitrate reductase chaperone NarJ</fullName>
    </submittedName>
</protein>
<dbReference type="Pfam" id="PF02613">
    <property type="entry name" value="Nitrate_red_del"/>
    <property type="match status" value="1"/>
</dbReference>
<evidence type="ECO:0000256" key="1">
    <source>
        <dbReference type="ARBA" id="ARBA00023063"/>
    </source>
</evidence>
<proteinExistence type="predicted"/>
<keyword evidence="4" id="KW-1185">Reference proteome</keyword>
<evidence type="ECO:0000313" key="4">
    <source>
        <dbReference type="Proteomes" id="UP000199169"/>
    </source>
</evidence>
<evidence type="ECO:0000256" key="2">
    <source>
        <dbReference type="SAM" id="MobiDB-lite"/>
    </source>
</evidence>
<dbReference type="SUPFAM" id="SSF89155">
    <property type="entry name" value="TorD-like"/>
    <property type="match status" value="1"/>
</dbReference>
<dbReference type="InterPro" id="IPR003765">
    <property type="entry name" value="NO3_reductase_chaperone_NarJ"/>
</dbReference>
<dbReference type="GO" id="GO:0051131">
    <property type="term" value="P:chaperone-mediated protein complex assembly"/>
    <property type="evidence" value="ECO:0007669"/>
    <property type="project" value="InterPro"/>
</dbReference>
<dbReference type="GO" id="GO:0051082">
    <property type="term" value="F:unfolded protein binding"/>
    <property type="evidence" value="ECO:0007669"/>
    <property type="project" value="InterPro"/>
</dbReference>
<dbReference type="GO" id="GO:0016530">
    <property type="term" value="F:metallochaperone activity"/>
    <property type="evidence" value="ECO:0007669"/>
    <property type="project" value="TreeGrafter"/>
</dbReference>
<dbReference type="PANTHER" id="PTHR43680:SF2">
    <property type="entry name" value="NITRATE REDUCTASE MOLYBDENUM COFACTOR ASSEMBLY CHAPERONE NARJ"/>
    <property type="match status" value="1"/>
</dbReference>
<gene>
    <name evidence="3" type="ORF">ACCAA_630023</name>
</gene>
<dbReference type="EMBL" id="FLQX01000142">
    <property type="protein sequence ID" value="SBT08790.1"/>
    <property type="molecule type" value="Genomic_DNA"/>
</dbReference>
<dbReference type="RefSeq" id="WP_245754637.1">
    <property type="nucleotide sequence ID" value="NZ_FLQX01000142.1"/>
</dbReference>
<dbReference type="InterPro" id="IPR036411">
    <property type="entry name" value="TorD-like_sf"/>
</dbReference>
<dbReference type="InterPro" id="IPR020945">
    <property type="entry name" value="DMSO/NO3_reduct_chaperone"/>
</dbReference>
<organism evidence="3 4">
    <name type="scientific">Candidatus Accumulibacter aalborgensis</name>
    <dbReference type="NCBI Taxonomy" id="1860102"/>
    <lineage>
        <taxon>Bacteria</taxon>
        <taxon>Pseudomonadati</taxon>
        <taxon>Pseudomonadota</taxon>
        <taxon>Betaproteobacteria</taxon>
        <taxon>Candidatus Accumulibacter</taxon>
    </lineage>
</organism>
<feature type="region of interest" description="Disordered" evidence="2">
    <location>
        <begin position="187"/>
        <end position="219"/>
    </location>
</feature>
<dbReference type="STRING" id="1860102.ACCAA_630023"/>
<dbReference type="Proteomes" id="UP000199169">
    <property type="component" value="Unassembled WGS sequence"/>
</dbReference>
<dbReference type="NCBIfam" id="TIGR00684">
    <property type="entry name" value="narJ"/>
    <property type="match status" value="1"/>
</dbReference>
<name>A0A1A8XUR0_9PROT</name>
<sequence>MFAVNTRNTPPPMARSLRVLAALLGYPDARMRGHLPEMRELLRDERALSKARCAELDALMDSLQHADPLQAEADYVDLFDRGRATSLHLFEHVHGDSRERGPAMIDLGQTYEQAGLILAEGELPDFLPAMLEFVSTQPPGEGKAFLGEMTHLLSALFGALQQRHSAYASVLGALLELAGEQAQALPPLPPAGEETLDESWAEPPVFDGCSAKGQARPGQVQTIHVLPPSRSAQANPPSGVVA</sequence>
<accession>A0A1A8XUR0</accession>